<protein>
    <recommendedName>
        <fullName evidence="5">Fanconi-associated nuclease</fullName>
        <ecNumber evidence="5">3.1.4.1</ecNumber>
    </recommendedName>
</protein>
<accession>A0A9P1D451</accession>
<dbReference type="InterPro" id="IPR049063">
    <property type="entry name" value="T6PP_C"/>
</dbReference>
<keyword evidence="5" id="KW-0234">DNA repair</keyword>
<keyword evidence="2 5" id="KW-0479">Metal-binding</keyword>
<feature type="compositionally biased region" description="Acidic residues" evidence="6">
    <location>
        <begin position="2183"/>
        <end position="2199"/>
    </location>
</feature>
<dbReference type="InterPro" id="IPR023214">
    <property type="entry name" value="HAD_sf"/>
</dbReference>
<gene>
    <name evidence="8" type="ORF">C1SCF055_LOCUS27651</name>
</gene>
<comment type="catalytic activity">
    <reaction evidence="5">
        <text>Hydrolytically removes 5'-nucleotides successively from the 3'-hydroxy termini of 3'-hydroxy-terminated oligonucleotides.</text>
        <dbReference type="EC" id="3.1.4.1"/>
    </reaction>
</comment>
<dbReference type="EMBL" id="CAMXCT020002968">
    <property type="protein sequence ID" value="CAL1154996.1"/>
    <property type="molecule type" value="Genomic_DNA"/>
</dbReference>
<feature type="compositionally biased region" description="Basic and acidic residues" evidence="6">
    <location>
        <begin position="2200"/>
        <end position="2219"/>
    </location>
</feature>
<dbReference type="GO" id="GO:0070336">
    <property type="term" value="F:flap-structured DNA binding"/>
    <property type="evidence" value="ECO:0007669"/>
    <property type="project" value="TreeGrafter"/>
</dbReference>
<evidence type="ECO:0000313" key="8">
    <source>
        <dbReference type="EMBL" id="CAI4001621.1"/>
    </source>
</evidence>
<proteinExistence type="inferred from homology"/>
<comment type="function">
    <text evidence="5">Nuclease required for the repair of DNA interstrand cross-links (ICL). Acts as a 5'-3' exonuclease that anchors at a cut end of DNA and cleaves DNA successively at every third nucleotide, allowing to excise an ICL from one strand through flanking incisions.</text>
</comment>
<dbReference type="GO" id="GO:0046872">
    <property type="term" value="F:metal ion binding"/>
    <property type="evidence" value="ECO:0007669"/>
    <property type="project" value="UniProtKB-KW"/>
</dbReference>
<keyword evidence="1 5" id="KW-0540">Nuclease</keyword>
<feature type="region of interest" description="Disordered" evidence="6">
    <location>
        <begin position="1059"/>
        <end position="1097"/>
    </location>
</feature>
<feature type="compositionally biased region" description="Basic and acidic residues" evidence="6">
    <location>
        <begin position="1018"/>
        <end position="1039"/>
    </location>
</feature>
<name>A0A9P1D451_9DINO</name>
<keyword evidence="3 5" id="KW-0378">Hydrolase</keyword>
<dbReference type="GO" id="GO:0017108">
    <property type="term" value="F:5'-flap endonuclease activity"/>
    <property type="evidence" value="ECO:0007669"/>
    <property type="project" value="TreeGrafter"/>
</dbReference>
<feature type="region of interest" description="Disordered" evidence="6">
    <location>
        <begin position="1772"/>
        <end position="1796"/>
    </location>
</feature>
<dbReference type="EMBL" id="CAMXCT030002968">
    <property type="protein sequence ID" value="CAL4788933.1"/>
    <property type="molecule type" value="Genomic_DNA"/>
</dbReference>
<feature type="compositionally biased region" description="Pro residues" evidence="6">
    <location>
        <begin position="1064"/>
        <end position="1081"/>
    </location>
</feature>
<dbReference type="GO" id="GO:0005634">
    <property type="term" value="C:nucleus"/>
    <property type="evidence" value="ECO:0007669"/>
    <property type="project" value="UniProtKB-SubCell"/>
</dbReference>
<dbReference type="Gene3D" id="3.40.50.1000">
    <property type="entry name" value="HAD superfamily/HAD-like"/>
    <property type="match status" value="1"/>
</dbReference>
<evidence type="ECO:0000313" key="10">
    <source>
        <dbReference type="Proteomes" id="UP001152797"/>
    </source>
</evidence>
<reference evidence="9" key="2">
    <citation type="submission" date="2024-04" db="EMBL/GenBank/DDBJ databases">
        <authorList>
            <person name="Chen Y."/>
            <person name="Shah S."/>
            <person name="Dougan E. K."/>
            <person name="Thang M."/>
            <person name="Chan C."/>
        </authorList>
    </citation>
    <scope>NUCLEOTIDE SEQUENCE [LARGE SCALE GENOMIC DNA]</scope>
</reference>
<dbReference type="GO" id="GO:0008409">
    <property type="term" value="F:5'-3' exonuclease activity"/>
    <property type="evidence" value="ECO:0007669"/>
    <property type="project" value="TreeGrafter"/>
</dbReference>
<feature type="region of interest" description="Disordered" evidence="6">
    <location>
        <begin position="1"/>
        <end position="32"/>
    </location>
</feature>
<dbReference type="SMART" id="SM00990">
    <property type="entry name" value="VRR_NUC"/>
    <property type="match status" value="1"/>
</dbReference>
<keyword evidence="10" id="KW-1185">Reference proteome</keyword>
<keyword evidence="5" id="KW-0227">DNA damage</keyword>
<dbReference type="Gene3D" id="3.30.70.3080">
    <property type="match status" value="1"/>
</dbReference>
<comment type="caution">
    <text evidence="8">The sequence shown here is derived from an EMBL/GenBank/DDBJ whole genome shotgun (WGS) entry which is preliminary data.</text>
</comment>
<feature type="compositionally biased region" description="Basic and acidic residues" evidence="6">
    <location>
        <begin position="75"/>
        <end position="90"/>
    </location>
</feature>
<evidence type="ECO:0000313" key="9">
    <source>
        <dbReference type="EMBL" id="CAL1154996.1"/>
    </source>
</evidence>
<comment type="similarity">
    <text evidence="5">Belongs to the FAN1 family.</text>
</comment>
<dbReference type="InterPro" id="IPR014883">
    <property type="entry name" value="VRR_NUC"/>
</dbReference>
<dbReference type="Pfam" id="PF21141">
    <property type="entry name" value="T6PP_C"/>
    <property type="match status" value="1"/>
</dbReference>
<sequence>MLEPSAIHSYEPPAYRNNPPSPSEGPPPSLPFHCAVLEAADSLGGPSPGLLHSLREQGCKLILAQVEDLEDLEERTEPPREREDARDSSPFRRNSRPRAYRPTSLNREWYDAVFDKVLSITGEEGRGISPLERFFADEGLPASQAVCFACTDAGAKAFGAVDAGLVLAPCHDKVWRREEEVVHLPGADVALSQSPTPRQLAWLHEVYTQKLWCCCMWLAPAVGELQHMKGLPSDGPSAYERATITSVASGTLQALGHPPWSPASKWEPWKENEEYPCMAQLGDELCACPDWTPLEPRFRSRGRSLKELVSLPEVAIYCHSLDVGLAKVHHLIEAQDVNGLAVRVSSNRLCSLCREGIAATEMSVTLVSCSHQNWPDICIRSSLLCENLPAGFKFYGKPTVDISKGTAMLQAAYQDENGQILLVRAWHRLCKDDGRGDVELSCNVGDTNSASSAQKATHYWGRPRENAAEVDIIFYNPRRGTRYTVEKVVSVIANSGRLKMSLGVSVPTNRFQKFLSRSDSTNETEGDGEDEPLTFPEIEEEHCSAWRAEWDKADIEIAGTRKASRFQRAVRLFRFHQVSRDDAVGIGGRKKPKVHPLVRALFKNLLTELCWEDSAGDRPSSIITSRVLVHDPRTPPVVRIEPKVPPDCHRMRFNAALGWRWHRFTLSPGKVQILVQGPILVSQVNNDDTQRSGTSAAQHVRSLLEAQLHGDTVNQPPKFIIPTNDGEEGVEVKAKPWHEVQVQYALTDLGRPDGSTGGFYGLMRRTRFIKLEVLRRLFAEDGEAFRPGLEDFRDETLSQPLTNALASLESAPRPPGWNLGDDADLHVLDADSTMRTRMLLQYEKNELKRDIVFLKGCFEQREGRLQMPGSGASEDLLVETMTVQEAMARCHTLRGCGGFCFQGDMTTSAVTIHFKGFGHEAVSAAVGWTSFYFEHGERALIKLLAQQYQARFCDPEKPCKSSWAQHPGAEIGRSRMLAATAHGFGDWRPRMAFHLGYVADSDEEGRRTWGQPTPKKRPRDETQAKDVNLESSRKGEGPPKRRQTLLAFAAKVSRCLTPEVSEPPVAPEAPEAPPLAPPPADPAAERSDGTGVSEPTERFVGYTLRDLRRVVTASLRRYGHLLHLEELQALRAFEALSLPAQQLYARLLSRKWPQWVSYQGLGARYKELGEAAAKEAAAELASATLGQTTASGDGEWGPLLDTLKAAADATGPTGPTGPTVPGDQVPWLLDSAAETAASLLQRALSQPNCQEDNYGKLLLSALPVAELRRMGRGLGTDAKFRKGCLVEKLCAAATKQRLLQTKQKPYEAVEALVSQALRLGRWLCCADSWGRRTLVLLGELFRTESCGAAEVSFVLFTTKWPEFSFQEARPLFADRESLDNFLAARAMVAGEDFQRHTLESAESDASVAEEGLRQASSAANDFEAAKLRDPFRRRFTAAWCYAEALHHAVTNSPAVGHDAELQSAKIRRLELLLSTKLCTSKRGRWYAELAKEVSRTKGVAVAMEIAAQGLAEGMDMARPPATVDLTSEMASSQEVNDESKEDHFRPLPRDARWDLARRCRTLAKAAAPAHGKAKAKNAWRLRLQKTQAAQADGDGKWLSELVSRLVEEEENATGPIRNLTATKLGLPQVAPAESNGSAGRRRMFDGFRLEELTVEELAMQHYLGDGGNFQCGIHCEGAVLRDLFGLLLFDQMFHCSVEGAFVSAFQDAPLDLATEAFYPSRSTAIEKRLGELSAMAPSTLAEEVRQNFQRLHGQRIRGIRWDRYDAEGQFLQSPKEASPAGEKGTESESSAEDASKVGNGRRVLWTNAGIEVAGEDRQLAAAAGAIGGRALAAAFRLLCEDYNSAGLPDLLLWSWHLTSAPRARFVEVKSERDTLARRQRLWLSTLRGSGAEAEVCHVRDNPVEVIVGRTLDVLRTTAAEGTPGRSKPFRNLITDRDGTTNNYCDRYASSVQSAYNAAWLSNFSRHCVDNAVFITAAPLGGRPSAEGLMELCVAPRGYFIYTGSKGREYYSDATQQLLEAEELPKEQRELVEELHRRILALCQQPGNTKFLGIGSGLQRKFGEVTMARNDPAGTVPEPESRRFMAAVRRVKEELDPDGTGLDLHDTGTDMEIFPRVMGGRPSFDKGDGVQRLDQKLGLHLSEGPNIVCGDTTSDLPMVLAVLRLMCGDKVVDRWQARLRQDDATDEPQEEDPSSDAELDEAAKEEAERKAREEEEEEKEARKVASKLAVLFVITPDSYNKSRRVADQVLKWCELSGAQCSIIPAPDVLVYTLAKYAEEKTGTSVTFHQIGDGDTTASDKDIDKDWTVPALGSRCSACTNFAYRALVNVASDI</sequence>
<evidence type="ECO:0000256" key="1">
    <source>
        <dbReference type="ARBA" id="ARBA00022722"/>
    </source>
</evidence>
<evidence type="ECO:0000259" key="7">
    <source>
        <dbReference type="SMART" id="SM00990"/>
    </source>
</evidence>
<dbReference type="Pfam" id="PF08774">
    <property type="entry name" value="VRR_NUC"/>
    <property type="match status" value="1"/>
</dbReference>
<keyword evidence="4 5" id="KW-0460">Magnesium</keyword>
<dbReference type="InterPro" id="IPR033315">
    <property type="entry name" value="Fan1-like"/>
</dbReference>
<evidence type="ECO:0000256" key="6">
    <source>
        <dbReference type="SAM" id="MobiDB-lite"/>
    </source>
</evidence>
<dbReference type="EC" id="3.1.4.1" evidence="5"/>
<organism evidence="8">
    <name type="scientific">Cladocopium goreaui</name>
    <dbReference type="NCBI Taxonomy" id="2562237"/>
    <lineage>
        <taxon>Eukaryota</taxon>
        <taxon>Sar</taxon>
        <taxon>Alveolata</taxon>
        <taxon>Dinophyceae</taxon>
        <taxon>Suessiales</taxon>
        <taxon>Symbiodiniaceae</taxon>
        <taxon>Cladocopium</taxon>
    </lineage>
</organism>
<dbReference type="GO" id="GO:0036297">
    <property type="term" value="P:interstrand cross-link repair"/>
    <property type="evidence" value="ECO:0007669"/>
    <property type="project" value="InterPro"/>
</dbReference>
<evidence type="ECO:0000256" key="2">
    <source>
        <dbReference type="ARBA" id="ARBA00022723"/>
    </source>
</evidence>
<comment type="cofactor">
    <cofactor evidence="5">
        <name>Mg(2+)</name>
        <dbReference type="ChEBI" id="CHEBI:18420"/>
    </cofactor>
    <cofactor evidence="5">
        <name>Mn(2+)</name>
        <dbReference type="ChEBI" id="CHEBI:29035"/>
    </cofactor>
</comment>
<feature type="region of interest" description="Disordered" evidence="6">
    <location>
        <begin position="70"/>
        <end position="99"/>
    </location>
</feature>
<dbReference type="Proteomes" id="UP001152797">
    <property type="component" value="Unassembled WGS sequence"/>
</dbReference>
<comment type="subcellular location">
    <subcellularLocation>
        <location evidence="5">Nucleus</location>
    </subcellularLocation>
</comment>
<dbReference type="GO" id="GO:0004528">
    <property type="term" value="F:phosphodiesterase I activity"/>
    <property type="evidence" value="ECO:0007669"/>
    <property type="project" value="UniProtKB-EC"/>
</dbReference>
<feature type="compositionally biased region" description="Pro residues" evidence="6">
    <location>
        <begin position="19"/>
        <end position="30"/>
    </location>
</feature>
<evidence type="ECO:0000256" key="5">
    <source>
        <dbReference type="RuleBase" id="RU365033"/>
    </source>
</evidence>
<keyword evidence="5" id="KW-0539">Nucleus</keyword>
<feature type="domain" description="VRR-NUC" evidence="7">
    <location>
        <begin position="1761"/>
        <end position="1900"/>
    </location>
</feature>
<dbReference type="OrthoDB" id="416489at2759"/>
<dbReference type="InterPro" id="IPR049125">
    <property type="entry name" value="FAN1-like_WH"/>
</dbReference>
<dbReference type="Pfam" id="PF21315">
    <property type="entry name" value="FAN1_HTH"/>
    <property type="match status" value="1"/>
</dbReference>
<feature type="region of interest" description="Disordered" evidence="6">
    <location>
        <begin position="2179"/>
        <end position="2219"/>
    </location>
</feature>
<evidence type="ECO:0000256" key="4">
    <source>
        <dbReference type="ARBA" id="ARBA00022842"/>
    </source>
</evidence>
<reference evidence="8" key="1">
    <citation type="submission" date="2022-10" db="EMBL/GenBank/DDBJ databases">
        <authorList>
            <person name="Chen Y."/>
            <person name="Dougan E. K."/>
            <person name="Chan C."/>
            <person name="Rhodes N."/>
            <person name="Thang M."/>
        </authorList>
    </citation>
    <scope>NUCLEOTIDE SEQUENCE</scope>
</reference>
<dbReference type="PANTHER" id="PTHR15749">
    <property type="entry name" value="FANCONI-ASSOCIATED NUCLEASE 1"/>
    <property type="match status" value="1"/>
</dbReference>
<keyword evidence="5" id="KW-0464">Manganese</keyword>
<dbReference type="PANTHER" id="PTHR15749:SF4">
    <property type="entry name" value="FANCONI-ASSOCIATED NUCLEASE 1"/>
    <property type="match status" value="1"/>
</dbReference>
<dbReference type="EMBL" id="CAMXCT010002968">
    <property type="protein sequence ID" value="CAI4001621.1"/>
    <property type="molecule type" value="Genomic_DNA"/>
</dbReference>
<feature type="region of interest" description="Disordered" evidence="6">
    <location>
        <begin position="1001"/>
        <end position="1041"/>
    </location>
</feature>
<evidence type="ECO:0000256" key="3">
    <source>
        <dbReference type="ARBA" id="ARBA00022801"/>
    </source>
</evidence>